<protein>
    <submittedName>
        <fullName evidence="1">Uncharacterized protein</fullName>
    </submittedName>
</protein>
<dbReference type="Proteomes" id="UP000070371">
    <property type="component" value="Chromosome"/>
</dbReference>
<dbReference type="EMBL" id="CP014327">
    <property type="protein sequence ID" value="AML52838.1"/>
    <property type="molecule type" value="Genomic_DNA"/>
</dbReference>
<accession>A0A126V3F2</accession>
<dbReference type="KEGG" id="hat:RC74_17640"/>
<proteinExistence type="predicted"/>
<dbReference type="AlphaFoldDB" id="A0A126V3F2"/>
<evidence type="ECO:0000313" key="1">
    <source>
        <dbReference type="EMBL" id="AML52838.1"/>
    </source>
</evidence>
<organism evidence="1 2">
    <name type="scientific">Falsihalocynthiibacter arcticus</name>
    <dbReference type="NCBI Taxonomy" id="1579316"/>
    <lineage>
        <taxon>Bacteria</taxon>
        <taxon>Pseudomonadati</taxon>
        <taxon>Pseudomonadota</taxon>
        <taxon>Alphaproteobacteria</taxon>
        <taxon>Rhodobacterales</taxon>
        <taxon>Roseobacteraceae</taxon>
        <taxon>Falsihalocynthiibacter</taxon>
    </lineage>
</organism>
<evidence type="ECO:0000313" key="2">
    <source>
        <dbReference type="Proteomes" id="UP000070371"/>
    </source>
</evidence>
<reference evidence="1 2" key="1">
    <citation type="submission" date="2016-02" db="EMBL/GenBank/DDBJ databases">
        <title>Complete genome sequence of Halocynthiibacter arcticus PAMC 20958t from arctic marine sediment.</title>
        <authorList>
            <person name="Lee Y.M."/>
            <person name="Baek K."/>
            <person name="Lee H.K."/>
            <person name="Shin S.C."/>
        </authorList>
    </citation>
    <scope>NUCLEOTIDE SEQUENCE [LARGE SCALE GENOMIC DNA]</scope>
    <source>
        <strain evidence="1">PAMC 20958</strain>
    </source>
</reference>
<dbReference type="STRING" id="1579316.RC74_17640"/>
<name>A0A126V3F2_9RHOB</name>
<gene>
    <name evidence="1" type="ORF">RC74_17640</name>
</gene>
<keyword evidence="2" id="KW-1185">Reference proteome</keyword>
<sequence length="66" mass="7344">MLAHGPTCALARVSYLGARAPKRRTSENSVDQFYAAIWSLFTLRLTPNSDELFVETKMGKNKAIAK</sequence>